<comment type="caution">
    <text evidence="1">The sequence shown here is derived from an EMBL/GenBank/DDBJ whole genome shotgun (WGS) entry which is preliminary data.</text>
</comment>
<keyword evidence="2" id="KW-1185">Reference proteome</keyword>
<reference evidence="1 2" key="1">
    <citation type="submission" date="2021-06" db="EMBL/GenBank/DDBJ databases">
        <title>Caerostris extrusa draft genome.</title>
        <authorList>
            <person name="Kono N."/>
            <person name="Arakawa K."/>
        </authorList>
    </citation>
    <scope>NUCLEOTIDE SEQUENCE [LARGE SCALE GENOMIC DNA]</scope>
</reference>
<organism evidence="1 2">
    <name type="scientific">Caerostris extrusa</name>
    <name type="common">Bark spider</name>
    <name type="synonym">Caerostris bankana</name>
    <dbReference type="NCBI Taxonomy" id="172846"/>
    <lineage>
        <taxon>Eukaryota</taxon>
        <taxon>Metazoa</taxon>
        <taxon>Ecdysozoa</taxon>
        <taxon>Arthropoda</taxon>
        <taxon>Chelicerata</taxon>
        <taxon>Arachnida</taxon>
        <taxon>Araneae</taxon>
        <taxon>Araneomorphae</taxon>
        <taxon>Entelegynae</taxon>
        <taxon>Araneoidea</taxon>
        <taxon>Araneidae</taxon>
        <taxon>Caerostris</taxon>
    </lineage>
</organism>
<proteinExistence type="predicted"/>
<gene>
    <name evidence="1" type="ORF">CEXT_786191</name>
</gene>
<dbReference type="AlphaFoldDB" id="A0AAV4P292"/>
<protein>
    <submittedName>
        <fullName evidence="1">Uncharacterized protein</fullName>
    </submittedName>
</protein>
<sequence>PNSWKIGFIFEKHSAVKTNDQDKQENLPTLKMLLVAPFACHLLFGMKILKLLHSPVRLKRKVQEKKQ</sequence>
<dbReference type="Proteomes" id="UP001054945">
    <property type="component" value="Unassembled WGS sequence"/>
</dbReference>
<feature type="non-terminal residue" evidence="1">
    <location>
        <position position="1"/>
    </location>
</feature>
<dbReference type="EMBL" id="BPLR01021470">
    <property type="protein sequence ID" value="GIX90029.1"/>
    <property type="molecule type" value="Genomic_DNA"/>
</dbReference>
<evidence type="ECO:0000313" key="1">
    <source>
        <dbReference type="EMBL" id="GIX90029.1"/>
    </source>
</evidence>
<accession>A0AAV4P292</accession>
<name>A0AAV4P292_CAEEX</name>
<evidence type="ECO:0000313" key="2">
    <source>
        <dbReference type="Proteomes" id="UP001054945"/>
    </source>
</evidence>